<dbReference type="PANTHER" id="PTHR45866">
    <property type="entry name" value="DNA GYRASE/TOPOISOMERASE SUBUNIT B"/>
    <property type="match status" value="1"/>
</dbReference>
<accession>X1JYE6</accession>
<evidence type="ECO:0000256" key="5">
    <source>
        <dbReference type="ARBA" id="ARBA00023029"/>
    </source>
</evidence>
<dbReference type="GO" id="GO:0006265">
    <property type="term" value="P:DNA topological change"/>
    <property type="evidence" value="ECO:0007669"/>
    <property type="project" value="InterPro"/>
</dbReference>
<evidence type="ECO:0000256" key="1">
    <source>
        <dbReference type="ARBA" id="ARBA00000185"/>
    </source>
</evidence>
<comment type="similarity">
    <text evidence="2">Belongs to the type II topoisomerase GyrB family.</text>
</comment>
<keyword evidence="7" id="KW-0413">Isomerase</keyword>
<protein>
    <recommendedName>
        <fullName evidence="8">DNA gyrase B subunit C-terminal domain-containing protein</fullName>
    </recommendedName>
</protein>
<gene>
    <name evidence="9" type="ORF">S06H3_04750</name>
</gene>
<keyword evidence="4" id="KW-0067">ATP-binding</keyword>
<evidence type="ECO:0000256" key="7">
    <source>
        <dbReference type="ARBA" id="ARBA00023235"/>
    </source>
</evidence>
<dbReference type="InterPro" id="IPR002288">
    <property type="entry name" value="DNA_gyrase_B_C"/>
</dbReference>
<dbReference type="SUPFAM" id="SSF56719">
    <property type="entry name" value="Type II DNA topoisomerase"/>
    <property type="match status" value="1"/>
</dbReference>
<evidence type="ECO:0000259" key="8">
    <source>
        <dbReference type="Pfam" id="PF00986"/>
    </source>
</evidence>
<proteinExistence type="inferred from homology"/>
<evidence type="ECO:0000313" key="9">
    <source>
        <dbReference type="EMBL" id="GAH99162.1"/>
    </source>
</evidence>
<dbReference type="Pfam" id="PF00986">
    <property type="entry name" value="DNA_gyraseB_C"/>
    <property type="match status" value="1"/>
</dbReference>
<feature type="non-terminal residue" evidence="9">
    <location>
        <position position="1"/>
    </location>
</feature>
<keyword evidence="6" id="KW-0238">DNA-binding</keyword>
<dbReference type="InterPro" id="IPR000565">
    <property type="entry name" value="Topo_IIA_B"/>
</dbReference>
<dbReference type="PANTHER" id="PTHR45866:SF1">
    <property type="entry name" value="DNA GYRASE SUBUNIT B, MITOCHONDRIAL"/>
    <property type="match status" value="1"/>
</dbReference>
<name>X1JYE6_9ZZZZ</name>
<dbReference type="GO" id="GO:0005524">
    <property type="term" value="F:ATP binding"/>
    <property type="evidence" value="ECO:0007669"/>
    <property type="project" value="UniProtKB-KW"/>
</dbReference>
<dbReference type="GO" id="GO:0003918">
    <property type="term" value="F:DNA topoisomerase type II (double strand cut, ATP-hydrolyzing) activity"/>
    <property type="evidence" value="ECO:0007669"/>
    <property type="project" value="UniProtKB-EC"/>
</dbReference>
<organism evidence="9">
    <name type="scientific">marine sediment metagenome</name>
    <dbReference type="NCBI Taxonomy" id="412755"/>
    <lineage>
        <taxon>unclassified sequences</taxon>
        <taxon>metagenomes</taxon>
        <taxon>ecological metagenomes</taxon>
    </lineage>
</organism>
<evidence type="ECO:0000256" key="6">
    <source>
        <dbReference type="ARBA" id="ARBA00023125"/>
    </source>
</evidence>
<dbReference type="EMBL" id="BARV01001695">
    <property type="protein sequence ID" value="GAH99162.1"/>
    <property type="molecule type" value="Genomic_DNA"/>
</dbReference>
<dbReference type="Gene3D" id="3.40.50.670">
    <property type="match status" value="1"/>
</dbReference>
<keyword evidence="3" id="KW-0547">Nucleotide-binding</keyword>
<keyword evidence="5" id="KW-0799">Topoisomerase</keyword>
<dbReference type="InterPro" id="IPR013759">
    <property type="entry name" value="Topo_IIA_B_C"/>
</dbReference>
<dbReference type="PRINTS" id="PR01159">
    <property type="entry name" value="DNAGYRASEB"/>
</dbReference>
<dbReference type="AlphaFoldDB" id="X1JYE6"/>
<sequence length="95" mass="10899">KLQHWVYSEQEREEVMRNLKGAKKVEVQRYKGLGEMSAEQLWETTMNPATRTLLTVSIDDAAKTDQIFHMLMGGEVPPRKAFIQAHAKSVKNLDI</sequence>
<reference evidence="9" key="1">
    <citation type="journal article" date="2014" name="Front. Microbiol.">
        <title>High frequency of phylogenetically diverse reductive dehalogenase-homologous genes in deep subseafloor sedimentary metagenomes.</title>
        <authorList>
            <person name="Kawai M."/>
            <person name="Futagami T."/>
            <person name="Toyoda A."/>
            <person name="Takaki Y."/>
            <person name="Nishi S."/>
            <person name="Hori S."/>
            <person name="Arai W."/>
            <person name="Tsubouchi T."/>
            <person name="Morono Y."/>
            <person name="Uchiyama I."/>
            <person name="Ito T."/>
            <person name="Fujiyama A."/>
            <person name="Inagaki F."/>
            <person name="Takami H."/>
        </authorList>
    </citation>
    <scope>NUCLEOTIDE SEQUENCE</scope>
    <source>
        <strain evidence="9">Expedition CK06-06</strain>
    </source>
</reference>
<evidence type="ECO:0000256" key="3">
    <source>
        <dbReference type="ARBA" id="ARBA00022741"/>
    </source>
</evidence>
<comment type="catalytic activity">
    <reaction evidence="1">
        <text>ATP-dependent breakage, passage and rejoining of double-stranded DNA.</text>
        <dbReference type="EC" id="5.6.2.2"/>
    </reaction>
</comment>
<evidence type="ECO:0000256" key="2">
    <source>
        <dbReference type="ARBA" id="ARBA00010708"/>
    </source>
</evidence>
<dbReference type="InterPro" id="IPR013760">
    <property type="entry name" value="Topo_IIA-like_dom_sf"/>
</dbReference>
<comment type="caution">
    <text evidence="9">The sequence shown here is derived from an EMBL/GenBank/DDBJ whole genome shotgun (WGS) entry which is preliminary data.</text>
</comment>
<dbReference type="GO" id="GO:0003677">
    <property type="term" value="F:DNA binding"/>
    <property type="evidence" value="ECO:0007669"/>
    <property type="project" value="UniProtKB-KW"/>
</dbReference>
<feature type="domain" description="DNA gyrase B subunit C-terminal" evidence="8">
    <location>
        <begin position="23"/>
        <end position="84"/>
    </location>
</feature>
<evidence type="ECO:0000256" key="4">
    <source>
        <dbReference type="ARBA" id="ARBA00022840"/>
    </source>
</evidence>